<dbReference type="InterPro" id="IPR021284">
    <property type="entry name" value="DUF2750"/>
</dbReference>
<dbReference type="AlphaFoldDB" id="A0A975DDC9"/>
<evidence type="ECO:0000313" key="2">
    <source>
        <dbReference type="Proteomes" id="UP000682739"/>
    </source>
</evidence>
<dbReference type="KEGG" id="psym:J1N51_05170"/>
<sequence length="129" mass="15228">MSLDQQRMTEIASWGQDKRLKYLLKQMIEQQQVWILTDEHGAVMLTTEDEDCIPVWPHQEFAMQWATGDWQGFEPKAISLKDWQSKWTHGLEDDEIAVVVFPLPEEDGILLDPAELHYEIEEQRRKVHP</sequence>
<dbReference type="Proteomes" id="UP000682739">
    <property type="component" value="Chromosome"/>
</dbReference>
<proteinExistence type="predicted"/>
<protein>
    <submittedName>
        <fullName evidence="1">DUF2750 domain-containing protein</fullName>
    </submittedName>
</protein>
<organism evidence="1 2">
    <name type="scientific">Psychrosphaera ytuae</name>
    <dbReference type="NCBI Taxonomy" id="2820710"/>
    <lineage>
        <taxon>Bacteria</taxon>
        <taxon>Pseudomonadati</taxon>
        <taxon>Pseudomonadota</taxon>
        <taxon>Gammaproteobacteria</taxon>
        <taxon>Alteromonadales</taxon>
        <taxon>Pseudoalteromonadaceae</taxon>
        <taxon>Psychrosphaera</taxon>
    </lineage>
</organism>
<gene>
    <name evidence="1" type="ORF">J1N51_05170</name>
</gene>
<dbReference type="EMBL" id="CP072110">
    <property type="protein sequence ID" value="QTH64848.1"/>
    <property type="molecule type" value="Genomic_DNA"/>
</dbReference>
<evidence type="ECO:0000313" key="1">
    <source>
        <dbReference type="EMBL" id="QTH64848.1"/>
    </source>
</evidence>
<reference evidence="1" key="1">
    <citation type="submission" date="2021-03" db="EMBL/GenBank/DDBJ databases">
        <title>Description of Psychrosphaera ytuae sp. nov. isolated from deep sea sediment of South China Sea.</title>
        <authorList>
            <person name="Zhang J."/>
            <person name="Xu X.-D."/>
        </authorList>
    </citation>
    <scope>NUCLEOTIDE SEQUENCE</scope>
    <source>
        <strain evidence="1">MTZ26</strain>
    </source>
</reference>
<keyword evidence="2" id="KW-1185">Reference proteome</keyword>
<dbReference type="RefSeq" id="WP_208832902.1">
    <property type="nucleotide sequence ID" value="NZ_CP072110.1"/>
</dbReference>
<accession>A0A975DDC9</accession>
<dbReference type="Pfam" id="PF11042">
    <property type="entry name" value="DUF2750"/>
    <property type="match status" value="1"/>
</dbReference>
<name>A0A975DDC9_9GAMM</name>